<keyword evidence="6" id="KW-1185">Reference proteome</keyword>
<dbReference type="InterPro" id="IPR025734">
    <property type="entry name" value="EspG"/>
</dbReference>
<evidence type="ECO:0000256" key="4">
    <source>
        <dbReference type="ARBA" id="ARBA00023186"/>
    </source>
</evidence>
<sequence length="288" mass="30043">MSGTFALAHVSPGTPLFAAAGDLASPLVTETVSAVLDTRRHVLSTAEFDVLWEWLGLAATPVVLQLASPGRTHTERTAIQTAAWRALRERELAGPDGPDPELARLMHLLARPEEQLELRAWWDREVRALAAGRHGAGALALREADSVVVTACGSLPSAILGAFPPADRGPGRACTVPSSALASAPTAGLREALIAAGAPSAEAALLATMAAGTRQRAQVVALGADRWGVLRRAGGVLGVLDGPRGRYLLTRSTGEDGVEWATVAPADDRQLRHRIADLLATAVGAARR</sequence>
<gene>
    <name evidence="5" type="ORF">FB388_6493</name>
</gene>
<dbReference type="Proteomes" id="UP000319818">
    <property type="component" value="Unassembled WGS sequence"/>
</dbReference>
<comment type="subcellular location">
    <subcellularLocation>
        <location evidence="1">Cytoplasm</location>
    </subcellularLocation>
</comment>
<evidence type="ECO:0000256" key="2">
    <source>
        <dbReference type="ARBA" id="ARBA00006411"/>
    </source>
</evidence>
<dbReference type="EMBL" id="VFPH01000003">
    <property type="protein sequence ID" value="TQM35067.1"/>
    <property type="molecule type" value="Genomic_DNA"/>
</dbReference>
<keyword evidence="3" id="KW-0963">Cytoplasm</keyword>
<dbReference type="AlphaFoldDB" id="A0A543FMG8"/>
<name>A0A543FMG8_9PSEU</name>
<protein>
    <submittedName>
        <fullName evidence="5">ESAT-6 protein secretion system EspG family protein</fullName>
    </submittedName>
</protein>
<accession>A0A543FMG8</accession>
<evidence type="ECO:0000313" key="6">
    <source>
        <dbReference type="Proteomes" id="UP000319818"/>
    </source>
</evidence>
<dbReference type="OrthoDB" id="3679349at2"/>
<keyword evidence="4" id="KW-0143">Chaperone</keyword>
<organism evidence="5 6">
    <name type="scientific">Pseudonocardia cypriaca</name>
    <dbReference type="NCBI Taxonomy" id="882449"/>
    <lineage>
        <taxon>Bacteria</taxon>
        <taxon>Bacillati</taxon>
        <taxon>Actinomycetota</taxon>
        <taxon>Actinomycetes</taxon>
        <taxon>Pseudonocardiales</taxon>
        <taxon>Pseudonocardiaceae</taxon>
        <taxon>Pseudonocardia</taxon>
    </lineage>
</organism>
<dbReference type="Pfam" id="PF14011">
    <property type="entry name" value="ESX-1_EspG"/>
    <property type="match status" value="1"/>
</dbReference>
<evidence type="ECO:0000256" key="3">
    <source>
        <dbReference type="ARBA" id="ARBA00022490"/>
    </source>
</evidence>
<reference evidence="5 6" key="1">
    <citation type="submission" date="2019-06" db="EMBL/GenBank/DDBJ databases">
        <title>Sequencing the genomes of 1000 actinobacteria strains.</title>
        <authorList>
            <person name="Klenk H.-P."/>
        </authorList>
    </citation>
    <scope>NUCLEOTIDE SEQUENCE [LARGE SCALE GENOMIC DNA]</scope>
    <source>
        <strain evidence="5 6">DSM 45511</strain>
    </source>
</reference>
<comment type="caution">
    <text evidence="5">The sequence shown here is derived from an EMBL/GenBank/DDBJ whole genome shotgun (WGS) entry which is preliminary data.</text>
</comment>
<evidence type="ECO:0000313" key="5">
    <source>
        <dbReference type="EMBL" id="TQM35067.1"/>
    </source>
</evidence>
<evidence type="ECO:0000256" key="1">
    <source>
        <dbReference type="ARBA" id="ARBA00004496"/>
    </source>
</evidence>
<comment type="similarity">
    <text evidence="2">Belongs to the EspG family.</text>
</comment>
<proteinExistence type="inferred from homology"/>